<sequence length="121" mass="13961">MKSENKYNLQDRLVKFSANIILNIGMLKKNFATEHLTKQLIRSVTSAALNYGEAQGAESKKDFVHKMKLVLKELRESQVNLQILKEADLINQREEFIFIENECKELVAIFTASIKTTKQKM</sequence>
<dbReference type="SUPFAM" id="SSF158446">
    <property type="entry name" value="IVS-encoded protein-like"/>
    <property type="match status" value="1"/>
</dbReference>
<dbReference type="Proteomes" id="UP000077552">
    <property type="component" value="Unassembled WGS sequence"/>
</dbReference>
<dbReference type="PIRSF" id="PIRSF035652">
    <property type="entry name" value="CHP02436"/>
    <property type="match status" value="1"/>
</dbReference>
<comment type="caution">
    <text evidence="1">The sequence shown here is derived from an EMBL/GenBank/DDBJ whole genome shotgun (WGS) entry which is preliminary data.</text>
</comment>
<dbReference type="PANTHER" id="PTHR38471:SF2">
    <property type="entry name" value="FOUR HELIX BUNDLE PROTEIN"/>
    <property type="match status" value="1"/>
</dbReference>
<dbReference type="NCBIfam" id="TIGR02436">
    <property type="entry name" value="four helix bundle protein"/>
    <property type="match status" value="1"/>
</dbReference>
<dbReference type="Gene3D" id="1.20.1440.60">
    <property type="entry name" value="23S rRNA-intervening sequence"/>
    <property type="match status" value="1"/>
</dbReference>
<dbReference type="EMBL" id="LXIE01000028">
    <property type="protein sequence ID" value="OAD90909.1"/>
    <property type="molecule type" value="Genomic_DNA"/>
</dbReference>
<evidence type="ECO:0000313" key="2">
    <source>
        <dbReference type="Proteomes" id="UP000077552"/>
    </source>
</evidence>
<proteinExistence type="predicted"/>
<dbReference type="STRING" id="1385699.A7A78_13225"/>
<evidence type="ECO:0000313" key="1">
    <source>
        <dbReference type="EMBL" id="OAD90909.1"/>
    </source>
</evidence>
<dbReference type="AlphaFoldDB" id="A0A1A9LC34"/>
<dbReference type="InterPro" id="IPR012657">
    <property type="entry name" value="23S_rRNA-intervening_sequence"/>
</dbReference>
<protein>
    <submittedName>
        <fullName evidence="1">Four helix bundle protein</fullName>
    </submittedName>
</protein>
<dbReference type="Pfam" id="PF05635">
    <property type="entry name" value="23S_rRNA_IVP"/>
    <property type="match status" value="1"/>
</dbReference>
<accession>A0A1A9LC34</accession>
<gene>
    <name evidence="1" type="ORF">A7A78_13225</name>
</gene>
<name>A0A1A9LC34_9FLAO</name>
<dbReference type="RefSeq" id="WP_068762298.1">
    <property type="nucleotide sequence ID" value="NZ_LXIE01000028.1"/>
</dbReference>
<organism evidence="1 2">
    <name type="scientific">Aequorivita soesokkakensis</name>
    <dbReference type="NCBI Taxonomy" id="1385699"/>
    <lineage>
        <taxon>Bacteria</taxon>
        <taxon>Pseudomonadati</taxon>
        <taxon>Bacteroidota</taxon>
        <taxon>Flavobacteriia</taxon>
        <taxon>Flavobacteriales</taxon>
        <taxon>Flavobacteriaceae</taxon>
        <taxon>Aequorivita</taxon>
    </lineage>
</organism>
<dbReference type="PANTHER" id="PTHR38471">
    <property type="entry name" value="FOUR HELIX BUNDLE PROTEIN"/>
    <property type="match status" value="1"/>
</dbReference>
<reference evidence="1 2" key="1">
    <citation type="submission" date="2016-05" db="EMBL/GenBank/DDBJ databases">
        <title>Genome sequencing of Vitellibacter soesokkakensis RSSK-12.</title>
        <authorList>
            <person name="Thevarajoo S."/>
            <person name="Selvaratnam C."/>
            <person name="Goh K.M."/>
            <person name="Chan K.-G."/>
            <person name="Chong C.S."/>
        </authorList>
    </citation>
    <scope>NUCLEOTIDE SEQUENCE [LARGE SCALE GENOMIC DNA]</scope>
    <source>
        <strain evidence="1 2">RSSK-12</strain>
    </source>
</reference>
<dbReference type="InterPro" id="IPR036583">
    <property type="entry name" value="23S_rRNA_IVS_sf"/>
</dbReference>
<keyword evidence="2" id="KW-1185">Reference proteome</keyword>